<dbReference type="Proteomes" id="UP000886883">
    <property type="component" value="Unassembled WGS sequence"/>
</dbReference>
<evidence type="ECO:0000313" key="2">
    <source>
        <dbReference type="EMBL" id="HJB91170.1"/>
    </source>
</evidence>
<dbReference type="EMBL" id="DWXE01000023">
    <property type="protein sequence ID" value="HJB91170.1"/>
    <property type="molecule type" value="Genomic_DNA"/>
</dbReference>
<dbReference type="InterPro" id="IPR009501">
    <property type="entry name" value="UCP020269"/>
</dbReference>
<dbReference type="PANTHER" id="PTHR36179:SF2">
    <property type="entry name" value="LUD DOMAIN-CONTAINING PROTEIN"/>
    <property type="match status" value="1"/>
</dbReference>
<proteinExistence type="predicted"/>
<comment type="caution">
    <text evidence="2">The sequence shown here is derived from an EMBL/GenBank/DDBJ whole genome shotgun (WGS) entry which is preliminary data.</text>
</comment>
<sequence length="211" mass="23270">MNYKQQAFAKAAPGIIKNLEKRGMEGYYFEDCASMVKAVLSMMPEGSVLSWGGSASLTESGMMDAIRKGNYTLIDRATAQTEQERREIYAKTVMSDFYFCSTNAMTLDGQLVNIDGNGNRVACLIQGPRHVMLLVGMNKVVRDLDCAVKRVRTQACPANAIRLNMNTPCALTGTCADCLSPECFCNQIVVTRRSRHAGRIRVFLVGEELGF</sequence>
<evidence type="ECO:0000259" key="1">
    <source>
        <dbReference type="Pfam" id="PF02589"/>
    </source>
</evidence>
<accession>A0A9D2MSG3</accession>
<protein>
    <submittedName>
        <fullName evidence="2">Lactate utilization protein</fullName>
    </submittedName>
</protein>
<dbReference type="Pfam" id="PF02589">
    <property type="entry name" value="LUD_dom"/>
    <property type="match status" value="1"/>
</dbReference>
<dbReference type="PIRSF" id="PIRSF020269">
    <property type="entry name" value="DUF1121"/>
    <property type="match status" value="1"/>
</dbReference>
<dbReference type="AlphaFoldDB" id="A0A9D2MSG3"/>
<dbReference type="PANTHER" id="PTHR36179">
    <property type="entry name" value="LUD_DOM DOMAIN-CONTAINING PROTEIN"/>
    <property type="match status" value="1"/>
</dbReference>
<reference evidence="2" key="2">
    <citation type="submission" date="2021-04" db="EMBL/GenBank/DDBJ databases">
        <authorList>
            <person name="Gilroy R."/>
        </authorList>
    </citation>
    <scope>NUCLEOTIDE SEQUENCE</scope>
    <source>
        <strain evidence="2">USAMLcec3-2134</strain>
    </source>
</reference>
<name>A0A9D2MSG3_9FIRM</name>
<dbReference type="InterPro" id="IPR003741">
    <property type="entry name" value="LUD_dom"/>
</dbReference>
<reference evidence="2" key="1">
    <citation type="journal article" date="2021" name="PeerJ">
        <title>Extensive microbial diversity within the chicken gut microbiome revealed by metagenomics and culture.</title>
        <authorList>
            <person name="Gilroy R."/>
            <person name="Ravi A."/>
            <person name="Getino M."/>
            <person name="Pursley I."/>
            <person name="Horton D.L."/>
            <person name="Alikhan N.F."/>
            <person name="Baker D."/>
            <person name="Gharbi K."/>
            <person name="Hall N."/>
            <person name="Watson M."/>
            <person name="Adriaenssens E.M."/>
            <person name="Foster-Nyarko E."/>
            <person name="Jarju S."/>
            <person name="Secka A."/>
            <person name="Antonio M."/>
            <person name="Oren A."/>
            <person name="Chaudhuri R.R."/>
            <person name="La Ragione R."/>
            <person name="Hildebrand F."/>
            <person name="Pallen M.J."/>
        </authorList>
    </citation>
    <scope>NUCLEOTIDE SEQUENCE</scope>
    <source>
        <strain evidence="2">USAMLcec3-2134</strain>
    </source>
</reference>
<gene>
    <name evidence="2" type="ORF">H9763_06835</name>
</gene>
<organism evidence="2 3">
    <name type="scientific">Candidatus Eisenbergiella merdigallinarum</name>
    <dbReference type="NCBI Taxonomy" id="2838552"/>
    <lineage>
        <taxon>Bacteria</taxon>
        <taxon>Bacillati</taxon>
        <taxon>Bacillota</taxon>
        <taxon>Clostridia</taxon>
        <taxon>Lachnospirales</taxon>
        <taxon>Lachnospiraceae</taxon>
        <taxon>Eisenbergiella</taxon>
    </lineage>
</organism>
<feature type="domain" description="LUD" evidence="1">
    <location>
        <begin position="15"/>
        <end position="205"/>
    </location>
</feature>
<evidence type="ECO:0000313" key="3">
    <source>
        <dbReference type="Proteomes" id="UP000886883"/>
    </source>
</evidence>